<reference evidence="17 18" key="1">
    <citation type="submission" date="2018-12" db="EMBL/GenBank/DDBJ databases">
        <title>The whole draft genome of Aquabacterium sp. SJQ9.</title>
        <authorList>
            <person name="Sun L."/>
            <person name="Gao X."/>
            <person name="Chen W."/>
            <person name="Huang K."/>
        </authorList>
    </citation>
    <scope>NUCLEOTIDE SEQUENCE [LARGE SCALE GENOMIC DNA]</scope>
    <source>
        <strain evidence="17 18">SJQ9</strain>
    </source>
</reference>
<evidence type="ECO:0000256" key="14">
    <source>
        <dbReference type="ARBA" id="ARBA00038036"/>
    </source>
</evidence>
<evidence type="ECO:0000256" key="10">
    <source>
        <dbReference type="ARBA" id="ARBA00022777"/>
    </source>
</evidence>
<keyword evidence="10 16" id="KW-0418">Kinase</keyword>
<dbReference type="Proteomes" id="UP000269265">
    <property type="component" value="Unassembled WGS sequence"/>
</dbReference>
<evidence type="ECO:0000256" key="15">
    <source>
        <dbReference type="ARBA" id="ARBA00040883"/>
    </source>
</evidence>
<evidence type="ECO:0000256" key="1">
    <source>
        <dbReference type="ARBA" id="ARBA00001206"/>
    </source>
</evidence>
<evidence type="ECO:0000256" key="12">
    <source>
        <dbReference type="ARBA" id="ARBA00022958"/>
    </source>
</evidence>
<dbReference type="OrthoDB" id="9781305at2"/>
<organism evidence="17 18">
    <name type="scientific">Aquabacterium soli</name>
    <dbReference type="NCBI Taxonomy" id="2493092"/>
    <lineage>
        <taxon>Bacteria</taxon>
        <taxon>Pseudomonadati</taxon>
        <taxon>Pseudomonadota</taxon>
        <taxon>Betaproteobacteria</taxon>
        <taxon>Burkholderiales</taxon>
        <taxon>Aquabacterium</taxon>
    </lineage>
</organism>
<comment type="subunit">
    <text evidence="5 16">Homodimer.</text>
</comment>
<dbReference type="PANTHER" id="PTHR34265">
    <property type="entry name" value="TYPE III PANTOTHENATE KINASE"/>
    <property type="match status" value="1"/>
</dbReference>
<protein>
    <recommendedName>
        <fullName evidence="15 16">Type III pantothenate kinase</fullName>
        <ecNumber evidence="6 16">2.7.1.33</ecNumber>
    </recommendedName>
    <alternativeName>
        <fullName evidence="16">PanK-III</fullName>
    </alternativeName>
    <alternativeName>
        <fullName evidence="16">Pantothenic acid kinase</fullName>
    </alternativeName>
</protein>
<keyword evidence="13 16" id="KW-0173">Coenzyme A biosynthesis</keyword>
<evidence type="ECO:0000256" key="16">
    <source>
        <dbReference type="HAMAP-Rule" id="MF_01274"/>
    </source>
</evidence>
<name>A0A426VBA7_9BURK</name>
<comment type="function">
    <text evidence="16">Catalyzes the phosphorylation of pantothenate (Pan), the first step in CoA biosynthesis.</text>
</comment>
<feature type="binding site" evidence="16">
    <location>
        <begin position="7"/>
        <end position="14"/>
    </location>
    <ligand>
        <name>ATP</name>
        <dbReference type="ChEBI" id="CHEBI:30616"/>
    </ligand>
</feature>
<comment type="caution">
    <text evidence="16">Lacks conserved residue(s) required for the propagation of feature annotation.</text>
</comment>
<comment type="cofactor">
    <cofactor evidence="2">
        <name>K(+)</name>
        <dbReference type="ChEBI" id="CHEBI:29103"/>
    </cofactor>
</comment>
<sequence>MTFLVIDIGNTRLKWGLYEQAHPESPLLHQGAVVLEDIDGLWESAWQHLPRPEGMLGCVVAGEAIKRRVEEHLNRWGLQPRWLVATPRAGGVNNGYDHPHRLGADRWAALVGARHEALTQGVARAAALVIMVGTAVTIDALDTQGNFLGGAIMPGFGLMLRALETGTAGLKVPMGTATDFPTNTSDALTSGGTDAIAGAVDRAYRRLARREGCDPLLLMSGGAAPKLLSLADELPVRFVDHLIFLGLLVLAAEQGLGRQTS</sequence>
<dbReference type="SUPFAM" id="SSF53067">
    <property type="entry name" value="Actin-like ATPase domain"/>
    <property type="match status" value="2"/>
</dbReference>
<keyword evidence="8 16" id="KW-0808">Transferase</keyword>
<comment type="pathway">
    <text evidence="4 16">Cofactor biosynthesis; coenzyme A biosynthesis; CoA from (R)-pantothenate: step 1/5.</text>
</comment>
<dbReference type="GO" id="GO:0004594">
    <property type="term" value="F:pantothenate kinase activity"/>
    <property type="evidence" value="ECO:0007669"/>
    <property type="project" value="UniProtKB-UniRule"/>
</dbReference>
<keyword evidence="7 16" id="KW-0963">Cytoplasm</keyword>
<dbReference type="GO" id="GO:0005737">
    <property type="term" value="C:cytoplasm"/>
    <property type="evidence" value="ECO:0007669"/>
    <property type="project" value="UniProtKB-SubCell"/>
</dbReference>
<dbReference type="InterPro" id="IPR004619">
    <property type="entry name" value="Type_III_PanK"/>
</dbReference>
<gene>
    <name evidence="16" type="primary">coaX</name>
    <name evidence="17" type="ORF">EIP75_12440</name>
</gene>
<evidence type="ECO:0000256" key="4">
    <source>
        <dbReference type="ARBA" id="ARBA00005225"/>
    </source>
</evidence>
<comment type="catalytic activity">
    <reaction evidence="1 16">
        <text>(R)-pantothenate + ATP = (R)-4'-phosphopantothenate + ADP + H(+)</text>
        <dbReference type="Rhea" id="RHEA:16373"/>
        <dbReference type="ChEBI" id="CHEBI:10986"/>
        <dbReference type="ChEBI" id="CHEBI:15378"/>
        <dbReference type="ChEBI" id="CHEBI:29032"/>
        <dbReference type="ChEBI" id="CHEBI:30616"/>
        <dbReference type="ChEBI" id="CHEBI:456216"/>
        <dbReference type="EC" id="2.7.1.33"/>
    </reaction>
</comment>
<dbReference type="RefSeq" id="WP_125243576.1">
    <property type="nucleotide sequence ID" value="NZ_RSED01000008.1"/>
</dbReference>
<dbReference type="HAMAP" id="MF_01274">
    <property type="entry name" value="Pantothen_kinase_3"/>
    <property type="match status" value="1"/>
</dbReference>
<feature type="binding site" evidence="16">
    <location>
        <position position="134"/>
    </location>
    <ligand>
        <name>ATP</name>
        <dbReference type="ChEBI" id="CHEBI:30616"/>
    </ligand>
</feature>
<evidence type="ECO:0000256" key="3">
    <source>
        <dbReference type="ARBA" id="ARBA00004496"/>
    </source>
</evidence>
<dbReference type="AlphaFoldDB" id="A0A426VBA7"/>
<evidence type="ECO:0000256" key="7">
    <source>
        <dbReference type="ARBA" id="ARBA00022490"/>
    </source>
</evidence>
<comment type="caution">
    <text evidence="17">The sequence shown here is derived from an EMBL/GenBank/DDBJ whole genome shotgun (WGS) entry which is preliminary data.</text>
</comment>
<dbReference type="GO" id="GO:0015937">
    <property type="term" value="P:coenzyme A biosynthetic process"/>
    <property type="evidence" value="ECO:0007669"/>
    <property type="project" value="UniProtKB-UniRule"/>
</dbReference>
<dbReference type="PANTHER" id="PTHR34265:SF1">
    <property type="entry name" value="TYPE III PANTOTHENATE KINASE"/>
    <property type="match status" value="1"/>
</dbReference>
<dbReference type="InterPro" id="IPR043129">
    <property type="entry name" value="ATPase_NBD"/>
</dbReference>
<feature type="binding site" evidence="16">
    <location>
        <position position="96"/>
    </location>
    <ligand>
        <name>substrate</name>
    </ligand>
</feature>
<evidence type="ECO:0000256" key="5">
    <source>
        <dbReference type="ARBA" id="ARBA00011738"/>
    </source>
</evidence>
<dbReference type="EC" id="2.7.1.33" evidence="6 16"/>
<proteinExistence type="inferred from homology"/>
<feature type="binding site" evidence="16">
    <location>
        <position position="184"/>
    </location>
    <ligand>
        <name>substrate</name>
    </ligand>
</feature>
<keyword evidence="11 16" id="KW-0067">ATP-binding</keyword>
<evidence type="ECO:0000256" key="13">
    <source>
        <dbReference type="ARBA" id="ARBA00022993"/>
    </source>
</evidence>
<dbReference type="Gene3D" id="3.30.420.40">
    <property type="match status" value="2"/>
</dbReference>
<evidence type="ECO:0000256" key="9">
    <source>
        <dbReference type="ARBA" id="ARBA00022741"/>
    </source>
</evidence>
<keyword evidence="18" id="KW-1185">Reference proteome</keyword>
<dbReference type="CDD" id="cd24015">
    <property type="entry name" value="ASKHA_NBD_PanK-III"/>
    <property type="match status" value="1"/>
</dbReference>
<dbReference type="UniPathway" id="UPA00241">
    <property type="reaction ID" value="UER00352"/>
</dbReference>
<dbReference type="NCBIfam" id="TIGR00671">
    <property type="entry name" value="baf"/>
    <property type="match status" value="1"/>
</dbReference>
<dbReference type="Pfam" id="PF03309">
    <property type="entry name" value="Pan_kinase"/>
    <property type="match status" value="1"/>
</dbReference>
<evidence type="ECO:0000256" key="2">
    <source>
        <dbReference type="ARBA" id="ARBA00001958"/>
    </source>
</evidence>
<evidence type="ECO:0000313" key="18">
    <source>
        <dbReference type="Proteomes" id="UP000269265"/>
    </source>
</evidence>
<feature type="binding site" evidence="16">
    <location>
        <begin position="103"/>
        <end position="106"/>
    </location>
    <ligand>
        <name>substrate</name>
    </ligand>
</feature>
<dbReference type="GO" id="GO:0005524">
    <property type="term" value="F:ATP binding"/>
    <property type="evidence" value="ECO:0007669"/>
    <property type="project" value="UniProtKB-UniRule"/>
</dbReference>
<evidence type="ECO:0000313" key="17">
    <source>
        <dbReference type="EMBL" id="RRS04173.1"/>
    </source>
</evidence>
<keyword evidence="12 16" id="KW-0630">Potassium</keyword>
<accession>A0A426VBA7</accession>
<comment type="cofactor">
    <cofactor evidence="16">
        <name>NH4(+)</name>
        <dbReference type="ChEBI" id="CHEBI:28938"/>
    </cofactor>
    <cofactor evidence="16">
        <name>K(+)</name>
        <dbReference type="ChEBI" id="CHEBI:29103"/>
    </cofactor>
    <text evidence="16">A monovalent cation. Ammonium or potassium.</text>
</comment>
<keyword evidence="9 16" id="KW-0547">Nucleotide-binding</keyword>
<evidence type="ECO:0000256" key="11">
    <source>
        <dbReference type="ARBA" id="ARBA00022840"/>
    </source>
</evidence>
<comment type="subcellular location">
    <subcellularLocation>
        <location evidence="3 16">Cytoplasm</location>
    </subcellularLocation>
</comment>
<dbReference type="EMBL" id="RSED01000008">
    <property type="protein sequence ID" value="RRS04173.1"/>
    <property type="molecule type" value="Genomic_DNA"/>
</dbReference>
<evidence type="ECO:0000256" key="6">
    <source>
        <dbReference type="ARBA" id="ARBA00012102"/>
    </source>
</evidence>
<feature type="active site" description="Proton acceptor" evidence="16">
    <location>
        <position position="105"/>
    </location>
</feature>
<evidence type="ECO:0000256" key="8">
    <source>
        <dbReference type="ARBA" id="ARBA00022679"/>
    </source>
</evidence>
<comment type="similarity">
    <text evidence="14 16">Belongs to the type III pantothenate kinase family.</text>
</comment>